<dbReference type="PROSITE" id="PS00108">
    <property type="entry name" value="PROTEIN_KINASE_ST"/>
    <property type="match status" value="1"/>
</dbReference>
<evidence type="ECO:0000256" key="6">
    <source>
        <dbReference type="ARBA" id="ARBA00022840"/>
    </source>
</evidence>
<keyword evidence="10" id="KW-0175">Coiled coil</keyword>
<dbReference type="SUPFAM" id="SSF56112">
    <property type="entry name" value="Protein kinase-like (PK-like)"/>
    <property type="match status" value="1"/>
</dbReference>
<comment type="catalytic activity">
    <reaction evidence="8">
        <text>L-seryl-[protein] + ATP = O-phospho-L-seryl-[protein] + ADP + H(+)</text>
        <dbReference type="Rhea" id="RHEA:17989"/>
        <dbReference type="Rhea" id="RHEA-COMP:9863"/>
        <dbReference type="Rhea" id="RHEA-COMP:11604"/>
        <dbReference type="ChEBI" id="CHEBI:15378"/>
        <dbReference type="ChEBI" id="CHEBI:29999"/>
        <dbReference type="ChEBI" id="CHEBI:30616"/>
        <dbReference type="ChEBI" id="CHEBI:83421"/>
        <dbReference type="ChEBI" id="CHEBI:456216"/>
        <dbReference type="EC" id="2.7.11.1"/>
    </reaction>
</comment>
<evidence type="ECO:0000256" key="3">
    <source>
        <dbReference type="ARBA" id="ARBA00022679"/>
    </source>
</evidence>
<dbReference type="Gene3D" id="1.10.510.10">
    <property type="entry name" value="Transferase(Phosphotransferase) domain 1"/>
    <property type="match status" value="2"/>
</dbReference>
<organism evidence="13 14">
    <name type="scientific">Anaeramoeba flamelloides</name>
    <dbReference type="NCBI Taxonomy" id="1746091"/>
    <lineage>
        <taxon>Eukaryota</taxon>
        <taxon>Metamonada</taxon>
        <taxon>Anaeramoebidae</taxon>
        <taxon>Anaeramoeba</taxon>
    </lineage>
</organism>
<name>A0ABQ8Y5H3_9EUKA</name>
<feature type="domain" description="Protein kinase" evidence="12">
    <location>
        <begin position="55"/>
        <end position="614"/>
    </location>
</feature>
<comment type="catalytic activity">
    <reaction evidence="7">
        <text>L-threonyl-[protein] + ATP = O-phospho-L-threonyl-[protein] + ADP + H(+)</text>
        <dbReference type="Rhea" id="RHEA:46608"/>
        <dbReference type="Rhea" id="RHEA-COMP:11060"/>
        <dbReference type="Rhea" id="RHEA-COMP:11605"/>
        <dbReference type="ChEBI" id="CHEBI:15378"/>
        <dbReference type="ChEBI" id="CHEBI:30013"/>
        <dbReference type="ChEBI" id="CHEBI:30616"/>
        <dbReference type="ChEBI" id="CHEBI:61977"/>
        <dbReference type="ChEBI" id="CHEBI:456216"/>
        <dbReference type="EC" id="2.7.11.1"/>
    </reaction>
</comment>
<evidence type="ECO:0000256" key="10">
    <source>
        <dbReference type="SAM" id="Coils"/>
    </source>
</evidence>
<feature type="compositionally biased region" description="Low complexity" evidence="11">
    <location>
        <begin position="11"/>
        <end position="25"/>
    </location>
</feature>
<dbReference type="PANTHER" id="PTHR47634:SF9">
    <property type="entry name" value="PROTEIN KINASE DOMAIN-CONTAINING PROTEIN-RELATED"/>
    <property type="match status" value="1"/>
</dbReference>
<feature type="compositionally biased region" description="Basic residues" evidence="11">
    <location>
        <begin position="269"/>
        <end position="278"/>
    </location>
</feature>
<keyword evidence="2" id="KW-0723">Serine/threonine-protein kinase</keyword>
<evidence type="ECO:0000313" key="13">
    <source>
        <dbReference type="EMBL" id="KAJ6239880.1"/>
    </source>
</evidence>
<dbReference type="InterPro" id="IPR051334">
    <property type="entry name" value="SRPK"/>
</dbReference>
<evidence type="ECO:0000256" key="7">
    <source>
        <dbReference type="ARBA" id="ARBA00047899"/>
    </source>
</evidence>
<dbReference type="Proteomes" id="UP001150062">
    <property type="component" value="Unassembled WGS sequence"/>
</dbReference>
<dbReference type="InterPro" id="IPR008271">
    <property type="entry name" value="Ser/Thr_kinase_AS"/>
</dbReference>
<dbReference type="InterPro" id="IPR011009">
    <property type="entry name" value="Kinase-like_dom_sf"/>
</dbReference>
<evidence type="ECO:0000256" key="8">
    <source>
        <dbReference type="ARBA" id="ARBA00048679"/>
    </source>
</evidence>
<feature type="compositionally biased region" description="Basic residues" evidence="11">
    <location>
        <begin position="363"/>
        <end position="374"/>
    </location>
</feature>
<evidence type="ECO:0000256" key="2">
    <source>
        <dbReference type="ARBA" id="ARBA00022527"/>
    </source>
</evidence>
<dbReference type="PROSITE" id="PS00107">
    <property type="entry name" value="PROTEIN_KINASE_ATP"/>
    <property type="match status" value="1"/>
</dbReference>
<dbReference type="InterPro" id="IPR000719">
    <property type="entry name" value="Prot_kinase_dom"/>
</dbReference>
<protein>
    <recommendedName>
        <fullName evidence="1">non-specific serine/threonine protein kinase</fullName>
        <ecNumber evidence="1">2.7.11.1</ecNumber>
    </recommendedName>
</protein>
<evidence type="ECO:0000259" key="12">
    <source>
        <dbReference type="PROSITE" id="PS50011"/>
    </source>
</evidence>
<sequence length="624" mass="73455">MSKQKSKTKSQSKTSKNQNSSTNQQMLLPSREDSFSHLKNVNQSVQYGDIINNKYFVICKLGWGCHSIVWLGFDLIKSKCVALKVIRSEKRFTEHARSEILIHKVIKKKKSPYRIRVVNLLDYFKLKTKNASQYCLVFELLDQNDLFDLIQEHNFRGLPINKIKEIVRQILESLVFLHNDCGIIHTDLKPENVVFYNTIGSISEKVKKKIKEAKINFEKTKIQIQKERKKIKSLPKLKKKIPLTGKRYIIKTFHSSSKKPEISYLDNKKIKKTNKKKTDKNDKNMDQIKINKKKDKKIKDNPKYIKNNDKRVKQQQSKNKIKIRNDKTETTKMKMKMKTKTKTKTKAISTTNKTITLGENQKRNRKTNRKKKKEQNKTYVKYSNNSSRGKRIEINNNAFHSINIIRLLPSQTIVNHKIENYQNKNKRKNKKNQRNNHNNHLKSNKFVPNCKLIDFGNSIWKNSHTNSLIQPRAYRAPEVILKKEYNEKADIWSLGCIIVELLTGVVLFSPEGENMIEEDKNHLNSIEKLFGKIQKKKSHNQSNNNYTNTLNGYNNNQNVKRKKEKKIPLYTLLLKNFRISPLIINDLYSFLWPMFNFDVEKRPSASDLLKHRWIQKNSTNNNIK</sequence>
<keyword evidence="14" id="KW-1185">Reference proteome</keyword>
<feature type="region of interest" description="Disordered" evidence="11">
    <location>
        <begin position="356"/>
        <end position="385"/>
    </location>
</feature>
<dbReference type="InterPro" id="IPR017441">
    <property type="entry name" value="Protein_kinase_ATP_BS"/>
</dbReference>
<dbReference type="GO" id="GO:0016301">
    <property type="term" value="F:kinase activity"/>
    <property type="evidence" value="ECO:0007669"/>
    <property type="project" value="UniProtKB-KW"/>
</dbReference>
<feature type="region of interest" description="Disordered" evidence="11">
    <location>
        <begin position="264"/>
        <end position="285"/>
    </location>
</feature>
<feature type="compositionally biased region" description="Basic residues" evidence="11">
    <location>
        <begin position="424"/>
        <end position="443"/>
    </location>
</feature>
<evidence type="ECO:0000256" key="4">
    <source>
        <dbReference type="ARBA" id="ARBA00022741"/>
    </source>
</evidence>
<gene>
    <name evidence="13" type="ORF">M0813_24800</name>
</gene>
<comment type="caution">
    <text evidence="13">The sequence shown here is derived from an EMBL/GenBank/DDBJ whole genome shotgun (WGS) entry which is preliminary data.</text>
</comment>
<dbReference type="PROSITE" id="PS50011">
    <property type="entry name" value="PROTEIN_KINASE_DOM"/>
    <property type="match status" value="1"/>
</dbReference>
<accession>A0ABQ8Y5H3</accession>
<feature type="region of interest" description="Disordered" evidence="11">
    <location>
        <begin position="1"/>
        <end position="25"/>
    </location>
</feature>
<keyword evidence="5 13" id="KW-0418">Kinase</keyword>
<evidence type="ECO:0000256" key="9">
    <source>
        <dbReference type="PROSITE-ProRule" id="PRU10141"/>
    </source>
</evidence>
<dbReference type="Pfam" id="PF00069">
    <property type="entry name" value="Pkinase"/>
    <property type="match status" value="2"/>
</dbReference>
<feature type="coiled-coil region" evidence="10">
    <location>
        <begin position="203"/>
        <end position="230"/>
    </location>
</feature>
<dbReference type="PANTHER" id="PTHR47634">
    <property type="entry name" value="PROTEIN KINASE DOMAIN-CONTAINING PROTEIN-RELATED"/>
    <property type="match status" value="1"/>
</dbReference>
<proteinExistence type="predicted"/>
<dbReference type="EC" id="2.7.11.1" evidence="1"/>
<evidence type="ECO:0000256" key="5">
    <source>
        <dbReference type="ARBA" id="ARBA00022777"/>
    </source>
</evidence>
<evidence type="ECO:0000256" key="1">
    <source>
        <dbReference type="ARBA" id="ARBA00012513"/>
    </source>
</evidence>
<reference evidence="13" key="1">
    <citation type="submission" date="2022-08" db="EMBL/GenBank/DDBJ databases">
        <title>Novel sulfate-reducing endosymbionts in the free-living metamonad Anaeramoeba.</title>
        <authorList>
            <person name="Jerlstrom-Hultqvist J."/>
            <person name="Cepicka I."/>
            <person name="Gallot-Lavallee L."/>
            <person name="Salas-Leiva D."/>
            <person name="Curtis B.A."/>
            <person name="Zahonova K."/>
            <person name="Pipaliya S."/>
            <person name="Dacks J."/>
            <person name="Roger A.J."/>
        </authorList>
    </citation>
    <scope>NUCLEOTIDE SEQUENCE</scope>
    <source>
        <strain evidence="13">Schooner1</strain>
    </source>
</reference>
<dbReference type="SMART" id="SM00220">
    <property type="entry name" value="S_TKc"/>
    <property type="match status" value="1"/>
</dbReference>
<evidence type="ECO:0000256" key="11">
    <source>
        <dbReference type="SAM" id="MobiDB-lite"/>
    </source>
</evidence>
<keyword evidence="3" id="KW-0808">Transferase</keyword>
<feature type="compositionally biased region" description="Basic residues" evidence="11">
    <location>
        <begin position="1"/>
        <end position="10"/>
    </location>
</feature>
<keyword evidence="4 9" id="KW-0547">Nucleotide-binding</keyword>
<evidence type="ECO:0000313" key="14">
    <source>
        <dbReference type="Proteomes" id="UP001150062"/>
    </source>
</evidence>
<feature type="region of interest" description="Disordered" evidence="11">
    <location>
        <begin position="423"/>
        <end position="443"/>
    </location>
</feature>
<dbReference type="EMBL" id="JAOAOG010000216">
    <property type="protein sequence ID" value="KAJ6239880.1"/>
    <property type="molecule type" value="Genomic_DNA"/>
</dbReference>
<keyword evidence="6 9" id="KW-0067">ATP-binding</keyword>
<feature type="binding site" evidence="9">
    <location>
        <position position="84"/>
    </location>
    <ligand>
        <name>ATP</name>
        <dbReference type="ChEBI" id="CHEBI:30616"/>
    </ligand>
</feature>